<reference evidence="3" key="1">
    <citation type="submission" date="2016-02" db="EMBL/GenBank/DDBJ databases">
        <title>Draft genome sequence of Microdochium bolleyi, a fungal endophyte of beachgrass.</title>
        <authorList>
            <consortium name="DOE Joint Genome Institute"/>
            <person name="David A.S."/>
            <person name="May G."/>
            <person name="Haridas S."/>
            <person name="Lim J."/>
            <person name="Wang M."/>
            <person name="Labutti K."/>
            <person name="Lipzen A."/>
            <person name="Barry K."/>
            <person name="Grigoriev I.V."/>
        </authorList>
    </citation>
    <scope>NUCLEOTIDE SEQUENCE [LARGE SCALE GENOMIC DNA]</scope>
    <source>
        <strain evidence="3">J235TASD1</strain>
    </source>
</reference>
<evidence type="ECO:0000256" key="1">
    <source>
        <dbReference type="SAM" id="MobiDB-lite"/>
    </source>
</evidence>
<dbReference type="STRING" id="196109.A0A136JKB8"/>
<dbReference type="OrthoDB" id="2555634at2759"/>
<protein>
    <submittedName>
        <fullName evidence="2">Uncharacterized protein</fullName>
    </submittedName>
</protein>
<name>A0A136JKB8_9PEZI</name>
<dbReference type="EMBL" id="KQ964245">
    <property type="protein sequence ID" value="KXJ97567.1"/>
    <property type="molecule type" value="Genomic_DNA"/>
</dbReference>
<dbReference type="AlphaFoldDB" id="A0A136JKB8"/>
<evidence type="ECO:0000313" key="2">
    <source>
        <dbReference type="EMBL" id="KXJ97567.1"/>
    </source>
</evidence>
<organism evidence="2 3">
    <name type="scientific">Microdochium bolleyi</name>
    <dbReference type="NCBI Taxonomy" id="196109"/>
    <lineage>
        <taxon>Eukaryota</taxon>
        <taxon>Fungi</taxon>
        <taxon>Dikarya</taxon>
        <taxon>Ascomycota</taxon>
        <taxon>Pezizomycotina</taxon>
        <taxon>Sordariomycetes</taxon>
        <taxon>Xylariomycetidae</taxon>
        <taxon>Xylariales</taxon>
        <taxon>Microdochiaceae</taxon>
        <taxon>Microdochium</taxon>
    </lineage>
</organism>
<accession>A0A136JKB8</accession>
<dbReference type="InParanoid" id="A0A136JKB8"/>
<dbReference type="Proteomes" id="UP000070501">
    <property type="component" value="Unassembled WGS sequence"/>
</dbReference>
<feature type="non-terminal residue" evidence="2">
    <location>
        <position position="77"/>
    </location>
</feature>
<proteinExistence type="predicted"/>
<sequence>MGLVEYSDSESDSETTQQPPPKPTPATAAASNSSSTAKKPFQRIVDRSKPGKIVVSLPGAARTAQTDAKQDEPPAKR</sequence>
<feature type="region of interest" description="Disordered" evidence="1">
    <location>
        <begin position="1"/>
        <end position="77"/>
    </location>
</feature>
<keyword evidence="3" id="KW-1185">Reference proteome</keyword>
<feature type="compositionally biased region" description="Basic and acidic residues" evidence="1">
    <location>
        <begin position="68"/>
        <end position="77"/>
    </location>
</feature>
<feature type="compositionally biased region" description="Low complexity" evidence="1">
    <location>
        <begin position="25"/>
        <end position="39"/>
    </location>
</feature>
<gene>
    <name evidence="2" type="ORF">Micbo1qcDRAFT_156494</name>
</gene>
<evidence type="ECO:0000313" key="3">
    <source>
        <dbReference type="Proteomes" id="UP000070501"/>
    </source>
</evidence>